<proteinExistence type="predicted"/>
<accession>W0FTV5</accession>
<dbReference type="AlphaFoldDB" id="W0FTV5"/>
<keyword evidence="1" id="KW-0614">Plasmid</keyword>
<protein>
    <submittedName>
        <fullName evidence="1">Uncharacterized protein</fullName>
    </submittedName>
</protein>
<dbReference type="EMBL" id="KF501372">
    <property type="protein sequence ID" value="AHF46255.1"/>
    <property type="molecule type" value="Genomic_DNA"/>
</dbReference>
<geneLocation type="plasmid" evidence="1">
    <name>pZL1</name>
</geneLocation>
<dbReference type="RefSeq" id="WP_024127981.1">
    <property type="nucleotide sequence ID" value="NC_023316.1"/>
</dbReference>
<evidence type="ECO:0000313" key="1">
    <source>
        <dbReference type="EMBL" id="AHF46255.1"/>
    </source>
</evidence>
<gene>
    <name evidence="1" type="ORF">pZL1.90c</name>
</gene>
<name>W0FTV5_9ACTN</name>
<organism evidence="1">
    <name type="scientific">Streptomyces sp. 14R-10</name>
    <dbReference type="NCBI Taxonomy" id="1442159"/>
    <lineage>
        <taxon>Bacteria</taxon>
        <taxon>Bacillati</taxon>
        <taxon>Actinomycetota</taxon>
        <taxon>Actinomycetes</taxon>
        <taxon>Kitasatosporales</taxon>
        <taxon>Streptomycetaceae</taxon>
        <taxon>Streptomyces</taxon>
    </lineage>
</organism>
<sequence>MFQAKDEVEIVACEDDPRAVGKTGFVRDEVHPGKLTQGRWTVKVDALLIADVLCHTGELRPTGKRR</sequence>
<reference evidence="1" key="1">
    <citation type="submission" date="2013-08" db="EMBL/GenBank/DDBJ databases">
        <title>Two distinct conjugal transfer systems on Streptomyces plasmid pZL1.</title>
        <authorList>
            <person name="Zhao L."/>
            <person name="Zhong L."/>
            <person name="Qin Z."/>
        </authorList>
    </citation>
    <scope>NUCLEOTIDE SEQUENCE</scope>
    <source>
        <strain evidence="1">14R-10</strain>
        <plasmid evidence="1">pZL1</plasmid>
    </source>
</reference>